<evidence type="ECO:0000256" key="7">
    <source>
        <dbReference type="PROSITE-ProRule" id="PRU10141"/>
    </source>
</evidence>
<evidence type="ECO:0000313" key="10">
    <source>
        <dbReference type="Proteomes" id="UP000326912"/>
    </source>
</evidence>
<keyword evidence="6 7" id="KW-0067">ATP-binding</keyword>
<reference evidence="9 10" key="1">
    <citation type="submission" date="2019-10" db="EMBL/GenBank/DDBJ databases">
        <title>Dictyobacter vulcani sp. nov., within the class Ktedonobacteria, isolated from soil of volcanic Mt. Zao.</title>
        <authorList>
            <person name="Zheng Y."/>
            <person name="Wang C.M."/>
            <person name="Sakai Y."/>
            <person name="Abe K."/>
            <person name="Yokota A."/>
            <person name="Yabe S."/>
        </authorList>
    </citation>
    <scope>NUCLEOTIDE SEQUENCE [LARGE SCALE GENOMIC DNA]</scope>
    <source>
        <strain evidence="9 10">W12</strain>
    </source>
</reference>
<dbReference type="SUPFAM" id="SSF50978">
    <property type="entry name" value="WD40 repeat-like"/>
    <property type="match status" value="1"/>
</dbReference>
<dbReference type="SMART" id="SM00220">
    <property type="entry name" value="S_TKc"/>
    <property type="match status" value="1"/>
</dbReference>
<proteinExistence type="inferred from homology"/>
<evidence type="ECO:0000256" key="6">
    <source>
        <dbReference type="ARBA" id="ARBA00022840"/>
    </source>
</evidence>
<dbReference type="Pfam" id="PF00069">
    <property type="entry name" value="Pkinase"/>
    <property type="match status" value="1"/>
</dbReference>
<comment type="similarity">
    <text evidence="1">Belongs to the protein kinase superfamily. NEK Ser/Thr protein kinase family. NIMA subfamily.</text>
</comment>
<evidence type="ECO:0000256" key="5">
    <source>
        <dbReference type="ARBA" id="ARBA00022777"/>
    </source>
</evidence>
<comment type="caution">
    <text evidence="9">The sequence shown here is derived from an EMBL/GenBank/DDBJ whole genome shotgun (WGS) entry which is preliminary data.</text>
</comment>
<dbReference type="EMBL" id="BKZW01000003">
    <property type="protein sequence ID" value="GER91186.1"/>
    <property type="molecule type" value="Genomic_DNA"/>
</dbReference>
<keyword evidence="3" id="KW-0808">Transferase</keyword>
<organism evidence="9 10">
    <name type="scientific">Dictyobacter vulcani</name>
    <dbReference type="NCBI Taxonomy" id="2607529"/>
    <lineage>
        <taxon>Bacteria</taxon>
        <taxon>Bacillati</taxon>
        <taxon>Chloroflexota</taxon>
        <taxon>Ktedonobacteria</taxon>
        <taxon>Ktedonobacterales</taxon>
        <taxon>Dictyobacteraceae</taxon>
        <taxon>Dictyobacter</taxon>
    </lineage>
</organism>
<protein>
    <recommendedName>
        <fullName evidence="2">non-specific serine/threonine protein kinase</fullName>
        <ecNumber evidence="2">2.7.11.1</ecNumber>
    </recommendedName>
</protein>
<feature type="domain" description="Protein kinase" evidence="8">
    <location>
        <begin position="42"/>
        <end position="304"/>
    </location>
</feature>
<dbReference type="InterPro" id="IPR050660">
    <property type="entry name" value="NEK_Ser/Thr_kinase"/>
</dbReference>
<dbReference type="GO" id="GO:0004674">
    <property type="term" value="F:protein serine/threonine kinase activity"/>
    <property type="evidence" value="ECO:0007669"/>
    <property type="project" value="UniProtKB-EC"/>
</dbReference>
<keyword evidence="4 7" id="KW-0547">Nucleotide-binding</keyword>
<dbReference type="InterPro" id="IPR015943">
    <property type="entry name" value="WD40/YVTN_repeat-like_dom_sf"/>
</dbReference>
<dbReference type="Proteomes" id="UP000326912">
    <property type="component" value="Unassembled WGS sequence"/>
</dbReference>
<dbReference type="SUPFAM" id="SSF56112">
    <property type="entry name" value="Protein kinase-like (PK-like)"/>
    <property type="match status" value="1"/>
</dbReference>
<sequence>MRYCLHCGAANTDESHECFACTCSLTGPLEADADAVLLHNRYRLLTQIGSGGFGAVYRALDTQEHDLLVAVKQIHLSGLSPQQVIEATDGFNRELQLLSDSLHPHIPKIYDHFTDPEHWYLVMQFIDGETLETYLHNNWSTNANSTRTLPLDEVLDLAAQLCDVLQYLHERQPAIIFRDLKPANIMRTSQGNLYLIDFGIARRYKPGKVKDTIPFGSPGYAAPEQYGKAQTTPRADIYSLGALLHQLLSGTDPSLNPFSFAPLRLYGQDGLTELETLITTMVALDASKRPATIEQINKQIQSIIQQRQQGVTINGLSQIDNPQSSLSGPQSQNYTSAYYVPGGQMQQQLTAQRKKKISRRVVMIGGVTAAALFMSSDLVSLASNIFSPITGRREGMIQEGHSSGLPRVDTWSYDTILTAQPQRLVRYSPDGQRFVAVDKQNTVTIWASGQIAMYEQRSQFHVESKDPIHAVEWFRDGTALFAVTEQQVYFLDLQQLKAIPLKLDLHTPIATLVWHPTDASFLVSGQDGSISIFTAINPDQLTDWKLLQRCALKKPQAPMSRGPLANATWSDQGDQVASLSPANEINIWMAKTGEHVLKIPMSLDGGKITYLSWYKGNNQVLIVGTSEGVLHLIDWLRPGDSERLQLPGKVAVQDVAQFLPGSQLFIATSHGLYVWYPMSGLKALEQLKVPAVPDNLLSITVAGNSQPIVLGTTGTNEICTWQ</sequence>
<evidence type="ECO:0000256" key="4">
    <source>
        <dbReference type="ARBA" id="ARBA00022741"/>
    </source>
</evidence>
<accession>A0A5J4L144</accession>
<dbReference type="InterPro" id="IPR017441">
    <property type="entry name" value="Protein_kinase_ATP_BS"/>
</dbReference>
<dbReference type="Gene3D" id="2.130.10.10">
    <property type="entry name" value="YVTN repeat-like/Quinoprotein amine dehydrogenase"/>
    <property type="match status" value="1"/>
</dbReference>
<name>A0A5J4L144_9CHLR</name>
<dbReference type="InterPro" id="IPR001680">
    <property type="entry name" value="WD40_rpt"/>
</dbReference>
<feature type="binding site" evidence="7">
    <location>
        <position position="72"/>
    </location>
    <ligand>
        <name>ATP</name>
        <dbReference type="ChEBI" id="CHEBI:30616"/>
    </ligand>
</feature>
<evidence type="ECO:0000256" key="1">
    <source>
        <dbReference type="ARBA" id="ARBA00010886"/>
    </source>
</evidence>
<evidence type="ECO:0000259" key="8">
    <source>
        <dbReference type="PROSITE" id="PS50011"/>
    </source>
</evidence>
<dbReference type="InterPro" id="IPR011009">
    <property type="entry name" value="Kinase-like_dom_sf"/>
</dbReference>
<dbReference type="InterPro" id="IPR036322">
    <property type="entry name" value="WD40_repeat_dom_sf"/>
</dbReference>
<keyword evidence="10" id="KW-1185">Reference proteome</keyword>
<dbReference type="SMART" id="SM00320">
    <property type="entry name" value="WD40"/>
    <property type="match status" value="4"/>
</dbReference>
<dbReference type="PANTHER" id="PTHR43671:SF13">
    <property type="entry name" value="SERINE_THREONINE-PROTEIN KINASE NEK2"/>
    <property type="match status" value="1"/>
</dbReference>
<dbReference type="RefSeq" id="WP_151758854.1">
    <property type="nucleotide sequence ID" value="NZ_BKZW01000003.1"/>
</dbReference>
<dbReference type="PROSITE" id="PS50011">
    <property type="entry name" value="PROTEIN_KINASE_DOM"/>
    <property type="match status" value="1"/>
</dbReference>
<gene>
    <name evidence="9" type="ORF">KDW_53480</name>
</gene>
<dbReference type="InterPro" id="IPR000719">
    <property type="entry name" value="Prot_kinase_dom"/>
</dbReference>
<evidence type="ECO:0000256" key="3">
    <source>
        <dbReference type="ARBA" id="ARBA00022679"/>
    </source>
</evidence>
<dbReference type="EC" id="2.7.11.1" evidence="2"/>
<dbReference type="AlphaFoldDB" id="A0A5J4L144"/>
<evidence type="ECO:0000256" key="2">
    <source>
        <dbReference type="ARBA" id="ARBA00012513"/>
    </source>
</evidence>
<dbReference type="PROSITE" id="PS00107">
    <property type="entry name" value="PROTEIN_KINASE_ATP"/>
    <property type="match status" value="1"/>
</dbReference>
<keyword evidence="5" id="KW-0418">Kinase</keyword>
<dbReference type="Gene3D" id="1.10.510.10">
    <property type="entry name" value="Transferase(Phosphotransferase) domain 1"/>
    <property type="match status" value="1"/>
</dbReference>
<dbReference type="CDD" id="cd14014">
    <property type="entry name" value="STKc_PknB_like"/>
    <property type="match status" value="1"/>
</dbReference>
<evidence type="ECO:0000313" key="9">
    <source>
        <dbReference type="EMBL" id="GER91186.1"/>
    </source>
</evidence>
<dbReference type="GO" id="GO:0005524">
    <property type="term" value="F:ATP binding"/>
    <property type="evidence" value="ECO:0007669"/>
    <property type="project" value="UniProtKB-UniRule"/>
</dbReference>
<dbReference type="PANTHER" id="PTHR43671">
    <property type="entry name" value="SERINE/THREONINE-PROTEIN KINASE NEK"/>
    <property type="match status" value="1"/>
</dbReference>